<evidence type="ECO:0000313" key="2">
    <source>
        <dbReference type="Proteomes" id="UP001432360"/>
    </source>
</evidence>
<proteinExistence type="predicted"/>
<geneLocation type="plasmid" evidence="1 2">
    <name>pSchITTGS70d</name>
</geneLocation>
<organism evidence="1 2">
    <name type="scientific">Sinorhizobium chiapasense</name>
    <dbReference type="NCBI Taxonomy" id="501572"/>
    <lineage>
        <taxon>Bacteria</taxon>
        <taxon>Pseudomonadati</taxon>
        <taxon>Pseudomonadota</taxon>
        <taxon>Alphaproteobacteria</taxon>
        <taxon>Hyphomicrobiales</taxon>
        <taxon>Rhizobiaceae</taxon>
        <taxon>Sinorhizobium/Ensifer group</taxon>
        <taxon>Sinorhizobium</taxon>
    </lineage>
</organism>
<reference evidence="1" key="1">
    <citation type="submission" date="2023-08" db="EMBL/GenBank/DDBJ databases">
        <title>Complete genome sequence of Sinorhizobium chiapanecum ITTG S70 isolated from Acaciella angustissima nodules in Chiapas-Mexico.</title>
        <authorList>
            <person name="Rincon-Rosales R."/>
            <person name="Rogel M.A."/>
            <person name="Rincon-Medina C.I."/>
            <person name="Guerrero G."/>
            <person name="Manzano-Gomez L.A."/>
            <person name="Lopez-Lopez A."/>
            <person name="Rincon Molina F.A."/>
            <person name="Martinez-Romero E."/>
        </authorList>
    </citation>
    <scope>NUCLEOTIDE SEQUENCE</scope>
    <source>
        <strain evidence="1">ITTG S70</strain>
        <plasmid evidence="1">pSchITTGS70d</plasmid>
    </source>
</reference>
<dbReference type="PANTHER" id="PTHR34822">
    <property type="entry name" value="GRPB DOMAIN PROTEIN (AFU_ORTHOLOGUE AFUA_1G01530)"/>
    <property type="match status" value="1"/>
</dbReference>
<dbReference type="SUPFAM" id="SSF81301">
    <property type="entry name" value="Nucleotidyltransferase"/>
    <property type="match status" value="1"/>
</dbReference>
<gene>
    <name evidence="1" type="ORF">RB548_30060</name>
</gene>
<keyword evidence="2" id="KW-1185">Reference proteome</keyword>
<evidence type="ECO:0000313" key="1">
    <source>
        <dbReference type="EMBL" id="WVT07010.1"/>
    </source>
</evidence>
<dbReference type="RefSeq" id="WP_408642471.1">
    <property type="nucleotide sequence ID" value="NZ_CP133152.1"/>
</dbReference>
<dbReference type="EMBL" id="CP133152">
    <property type="protein sequence ID" value="WVT07010.1"/>
    <property type="molecule type" value="Genomic_DNA"/>
</dbReference>
<dbReference type="Gene3D" id="3.30.460.10">
    <property type="entry name" value="Beta Polymerase, domain 2"/>
    <property type="match status" value="1"/>
</dbReference>
<name>A0ABZ2BHR3_9HYPH</name>
<dbReference type="InterPro" id="IPR043519">
    <property type="entry name" value="NT_sf"/>
</dbReference>
<dbReference type="PANTHER" id="PTHR34822:SF1">
    <property type="entry name" value="GRPB FAMILY PROTEIN"/>
    <property type="match status" value="1"/>
</dbReference>
<protein>
    <submittedName>
        <fullName evidence="1">GrpB family protein</fullName>
    </submittedName>
</protein>
<dbReference type="Proteomes" id="UP001432360">
    <property type="component" value="Plasmid pSchITTGS70d"/>
</dbReference>
<accession>A0ABZ2BHR3</accession>
<dbReference type="Pfam" id="PF04229">
    <property type="entry name" value="GrpB"/>
    <property type="match status" value="1"/>
</dbReference>
<keyword evidence="1" id="KW-0614">Plasmid</keyword>
<dbReference type="InterPro" id="IPR007344">
    <property type="entry name" value="GrpB/CoaE"/>
</dbReference>
<sequence>MASSHGSYGTRLYLCGPENLTHFKRMLFRDWLRAHPDDTAEYAALKRKLAAEATGDWKFYTGGEPDFVARIVQQASA</sequence>